<proteinExistence type="predicted"/>
<dbReference type="EMBL" id="JAOL01000162">
    <property type="protein sequence ID" value="EUA87361.1"/>
    <property type="molecule type" value="Genomic_DNA"/>
</dbReference>
<evidence type="ECO:0000313" key="2">
    <source>
        <dbReference type="Proteomes" id="UP000020681"/>
    </source>
</evidence>
<evidence type="ECO:0000313" key="1">
    <source>
        <dbReference type="EMBL" id="EUA87361.1"/>
    </source>
</evidence>
<protein>
    <submittedName>
        <fullName evidence="1">Uncharacterized protein</fullName>
    </submittedName>
</protein>
<name>A0ABN0QRI2_MYCUL</name>
<comment type="caution">
    <text evidence="1">The sequence shown here is derived from an EMBL/GenBank/DDBJ whole genome shotgun (WGS) entry which is preliminary data.</text>
</comment>
<reference evidence="1 2" key="1">
    <citation type="submission" date="2014-01" db="EMBL/GenBank/DDBJ databases">
        <authorList>
            <person name="Dobos K."/>
            <person name="Lenaerts A."/>
            <person name="Ordway D."/>
            <person name="DeGroote M.A."/>
            <person name="Parker T."/>
            <person name="Sizemore C."/>
            <person name="Tallon L.J."/>
            <person name="Sadzewicz L.K."/>
            <person name="Sengamalay N."/>
            <person name="Fraser C.M."/>
            <person name="Hine E."/>
            <person name="Shefchek K.A."/>
            <person name="Das S.P."/>
            <person name="Tettelin H."/>
        </authorList>
    </citation>
    <scope>NUCLEOTIDE SEQUENCE [LARGE SCALE GENOMIC DNA]</scope>
    <source>
        <strain evidence="1 2">Harvey</strain>
    </source>
</reference>
<organism evidence="1 2">
    <name type="scientific">Mycobacterium ulcerans str. Harvey</name>
    <dbReference type="NCBI Taxonomy" id="1299332"/>
    <lineage>
        <taxon>Bacteria</taxon>
        <taxon>Bacillati</taxon>
        <taxon>Actinomycetota</taxon>
        <taxon>Actinomycetes</taxon>
        <taxon>Mycobacteriales</taxon>
        <taxon>Mycobacteriaceae</taxon>
        <taxon>Mycobacterium</taxon>
        <taxon>Mycobacterium ulcerans group</taxon>
    </lineage>
</organism>
<gene>
    <name evidence="1" type="ORF">I551_6054</name>
</gene>
<dbReference type="Proteomes" id="UP000020681">
    <property type="component" value="Unassembled WGS sequence"/>
</dbReference>
<accession>A0ABN0QRI2</accession>
<sequence length="53" mass="5582">MELGTALANQDFAGLDDLAAEPLDPSRCAAESRPLRELDAPFLCAMCLVSATT</sequence>
<keyword evidence="2" id="KW-1185">Reference proteome</keyword>